<dbReference type="RefSeq" id="WP_006272302.1">
    <property type="nucleotide sequence ID" value="NZ_GL883077.1"/>
</dbReference>
<dbReference type="STRING" id="715226.ABI_15530"/>
<proteinExistence type="predicted"/>
<dbReference type="AlphaFoldDB" id="F4QJD0"/>
<reference evidence="2" key="1">
    <citation type="submission" date="2011-03" db="EMBL/GenBank/DDBJ databases">
        <title>Draft genome sequence of Brevundimonas diminuta.</title>
        <authorList>
            <person name="Brown P.J.B."/>
            <person name="Buechlein A."/>
            <person name="Hemmerich C."/>
            <person name="Brun Y.V."/>
        </authorList>
    </citation>
    <scope>NUCLEOTIDE SEQUENCE [LARGE SCALE GENOMIC DNA]</scope>
    <source>
        <strain evidence="2">C19</strain>
    </source>
</reference>
<gene>
    <name evidence="1" type="ORF">ABI_15530</name>
</gene>
<keyword evidence="2" id="KW-1185">Reference proteome</keyword>
<evidence type="ECO:0000313" key="1">
    <source>
        <dbReference type="EMBL" id="EGF93113.1"/>
    </source>
</evidence>
<dbReference type="Proteomes" id="UP000006512">
    <property type="component" value="Unassembled WGS sequence"/>
</dbReference>
<sequence length="72" mass="7559">MATRTATALQGETLDALVWRVLGATAEVVETVLGLNPGLATIADALPEGHEVTLPVLVTAPAKKLEIVQLWN</sequence>
<evidence type="ECO:0000313" key="2">
    <source>
        <dbReference type="Proteomes" id="UP000006512"/>
    </source>
</evidence>
<dbReference type="Pfam" id="PF05489">
    <property type="entry name" value="Phage_tail_X"/>
    <property type="match status" value="1"/>
</dbReference>
<protein>
    <submittedName>
        <fullName evidence="1">Phage Tail Protein X family protein</fullName>
    </submittedName>
</protein>
<dbReference type="InterPro" id="IPR008861">
    <property type="entry name" value="GpX-like"/>
</dbReference>
<dbReference type="EMBL" id="GL883077">
    <property type="protein sequence ID" value="EGF93113.1"/>
    <property type="molecule type" value="Genomic_DNA"/>
</dbReference>
<dbReference type="OrthoDB" id="8759063at2"/>
<dbReference type="HOGENOM" id="CLU_175462_2_0_5"/>
<accession>F4QJD0</accession>
<name>F4QJD0_9CAUL</name>
<dbReference type="eggNOG" id="COG5004">
    <property type="taxonomic scope" value="Bacteria"/>
</dbReference>
<organism evidence="1 2">
    <name type="scientific">Asticcacaulis biprosthecium C19</name>
    <dbReference type="NCBI Taxonomy" id="715226"/>
    <lineage>
        <taxon>Bacteria</taxon>
        <taxon>Pseudomonadati</taxon>
        <taxon>Pseudomonadota</taxon>
        <taxon>Alphaproteobacteria</taxon>
        <taxon>Caulobacterales</taxon>
        <taxon>Caulobacteraceae</taxon>
        <taxon>Asticcacaulis</taxon>
    </lineage>
</organism>